<comment type="caution">
    <text evidence="1">The sequence shown here is derived from an EMBL/GenBank/DDBJ whole genome shotgun (WGS) entry which is preliminary data.</text>
</comment>
<protein>
    <submittedName>
        <fullName evidence="1">Uncharacterized protein</fullName>
    </submittedName>
</protein>
<accession>A0A8S1M1H0</accession>
<gene>
    <name evidence="1" type="ORF">PSON_ATCC_30995.1.T0310381</name>
</gene>
<evidence type="ECO:0000313" key="2">
    <source>
        <dbReference type="Proteomes" id="UP000692954"/>
    </source>
</evidence>
<keyword evidence="2" id="KW-1185">Reference proteome</keyword>
<evidence type="ECO:0000313" key="1">
    <source>
        <dbReference type="EMBL" id="CAD8074230.1"/>
    </source>
</evidence>
<dbReference type="AlphaFoldDB" id="A0A8S1M1H0"/>
<reference evidence="1" key="1">
    <citation type="submission" date="2021-01" db="EMBL/GenBank/DDBJ databases">
        <authorList>
            <consortium name="Genoscope - CEA"/>
            <person name="William W."/>
        </authorList>
    </citation>
    <scope>NUCLEOTIDE SEQUENCE</scope>
</reference>
<dbReference type="Proteomes" id="UP000692954">
    <property type="component" value="Unassembled WGS sequence"/>
</dbReference>
<organism evidence="1 2">
    <name type="scientific">Paramecium sonneborni</name>
    <dbReference type="NCBI Taxonomy" id="65129"/>
    <lineage>
        <taxon>Eukaryota</taxon>
        <taxon>Sar</taxon>
        <taxon>Alveolata</taxon>
        <taxon>Ciliophora</taxon>
        <taxon>Intramacronucleata</taxon>
        <taxon>Oligohymenophorea</taxon>
        <taxon>Peniculida</taxon>
        <taxon>Parameciidae</taxon>
        <taxon>Paramecium</taxon>
    </lineage>
</organism>
<dbReference type="EMBL" id="CAJJDN010000031">
    <property type="protein sequence ID" value="CAD8074230.1"/>
    <property type="molecule type" value="Genomic_DNA"/>
</dbReference>
<name>A0A8S1M1H0_9CILI</name>
<proteinExistence type="predicted"/>
<sequence length="35" mass="3992">MADSGDKVLQRNMINVFKFSSYKHGGDTNKMKMIV</sequence>